<keyword evidence="6" id="KW-0793">Thylakoid</keyword>
<dbReference type="PANTHER" id="PTHR31566:SF0">
    <property type="entry name" value="CYTOCHROME C BIOGENESIS PROTEIN CCS1, CHLOROPLASTIC"/>
    <property type="match status" value="1"/>
</dbReference>
<organism evidence="9">
    <name type="scientific">Dasya naccarioides</name>
    <dbReference type="NCBI Taxonomy" id="2007180"/>
    <lineage>
        <taxon>Eukaryota</taxon>
        <taxon>Rhodophyta</taxon>
        <taxon>Florideophyceae</taxon>
        <taxon>Rhodymeniophycidae</taxon>
        <taxon>Ceramiales</taxon>
        <taxon>Dasyaceae</taxon>
        <taxon>Dasya</taxon>
    </lineage>
</organism>
<comment type="subcellular location">
    <subcellularLocation>
        <location evidence="1">Membrane</location>
        <topology evidence="1">Multi-pass membrane protein</topology>
    </subcellularLocation>
    <subcellularLocation>
        <location evidence="6">Plastid</location>
        <location evidence="6">Chloroplast thylakoid membrane</location>
        <topology evidence="6">Multi-pass membrane protein</topology>
    </subcellularLocation>
</comment>
<keyword evidence="9" id="KW-0150">Chloroplast</keyword>
<geneLocation type="chloroplast" evidence="9"/>
<comment type="subunit">
    <text evidence="6">May interact with CcsA.</text>
</comment>
<evidence type="ECO:0000313" key="9">
    <source>
        <dbReference type="EMBL" id="ARW65108.1"/>
    </source>
</evidence>
<dbReference type="GO" id="GO:0009535">
    <property type="term" value="C:chloroplast thylakoid membrane"/>
    <property type="evidence" value="ECO:0007669"/>
    <property type="project" value="UniProtKB-SubCell"/>
</dbReference>
<dbReference type="AlphaFoldDB" id="A0A1Z1MGB6"/>
<sequence length="446" mass="51926">MKVINVKNILWSLIRQLSNLNFSIFLLFVISFFIMIGSIIEQDQNIEYYKAYYPFINCNYTYISIFINWKIICYCGLDHVYQTWWFISILFLFALSLAACSLSVQLPSLKNARRWKFLNPKISRNLQSQSVNSIKRLDNSYSNMIYSLVSHDFYVFHKKNCIYAYKGLIGRISPIFVHLSIIFILLGSIFSSFLGYTVQEMIPSGEIFHTKNIVHSGFYSKLNSSFIFRIDEFFIDYNFDNSIKQFISKLSLFKNNGKFLFDKTIFVNSPLTFNGLTIYQTDWHISAVRFSIGYNRNIIIQKNLIKVNIDNKICWLCKIPLDDNKQIFILLFNLKDKIIISNENGTILSSVFINEFFSSNGLILSINDIMVDTGLQIKVDPGVLIIYLGFFILMLSTLVSYTSYCQVWITIFANILLCSGSTNRSIFFFEEDIVKVNKVYSLYTCN</sequence>
<name>A0A1Z1MGB6_9FLOR</name>
<feature type="transmembrane region" description="Helical" evidence="7">
    <location>
        <begin position="384"/>
        <end position="417"/>
    </location>
</feature>
<feature type="domain" description="ResB-like" evidence="8">
    <location>
        <begin position="21"/>
        <end position="286"/>
    </location>
</feature>
<feature type="transmembrane region" description="Helical" evidence="7">
    <location>
        <begin position="175"/>
        <end position="196"/>
    </location>
</feature>
<dbReference type="PANTHER" id="PTHR31566">
    <property type="entry name" value="CYTOCHROME C BIOGENESIS PROTEIN CCS1, CHLOROPLASTIC"/>
    <property type="match status" value="1"/>
</dbReference>
<dbReference type="GeneID" id="33358032"/>
<dbReference type="InterPro" id="IPR007816">
    <property type="entry name" value="ResB-like_domain"/>
</dbReference>
<evidence type="ECO:0000256" key="5">
    <source>
        <dbReference type="ARBA" id="ARBA00023136"/>
    </source>
</evidence>
<feature type="transmembrane region" description="Helical" evidence="7">
    <location>
        <begin position="20"/>
        <end position="40"/>
    </location>
</feature>
<feature type="domain" description="ResB-like" evidence="8">
    <location>
        <begin position="373"/>
        <end position="431"/>
    </location>
</feature>
<dbReference type="HAMAP" id="MF_01392">
    <property type="entry name" value="CytC_Ccs1"/>
    <property type="match status" value="1"/>
</dbReference>
<gene>
    <name evidence="6 9" type="primary">ccs1</name>
</gene>
<comment type="similarity">
    <text evidence="6">Belongs to the Ccs1/CcsB family.</text>
</comment>
<keyword evidence="9" id="KW-0934">Plastid</keyword>
<proteinExistence type="inferred from homology"/>
<dbReference type="EMBL" id="MF101436">
    <property type="protein sequence ID" value="ARW65108.1"/>
    <property type="molecule type" value="Genomic_DNA"/>
</dbReference>
<keyword evidence="2 6" id="KW-0812">Transmembrane</keyword>
<dbReference type="Pfam" id="PF05140">
    <property type="entry name" value="ResB"/>
    <property type="match status" value="2"/>
</dbReference>
<dbReference type="RefSeq" id="YP_009395922.1">
    <property type="nucleotide sequence ID" value="NC_035280.1"/>
</dbReference>
<keyword evidence="5 6" id="KW-0472">Membrane</keyword>
<evidence type="ECO:0000256" key="2">
    <source>
        <dbReference type="ARBA" id="ARBA00022692"/>
    </source>
</evidence>
<dbReference type="GO" id="GO:0017004">
    <property type="term" value="P:cytochrome complex assembly"/>
    <property type="evidence" value="ECO:0007669"/>
    <property type="project" value="UniProtKB-UniRule"/>
</dbReference>
<feature type="transmembrane region" description="Helical" evidence="7">
    <location>
        <begin position="84"/>
        <end position="106"/>
    </location>
</feature>
<evidence type="ECO:0000256" key="6">
    <source>
        <dbReference type="HAMAP-Rule" id="MF_01392"/>
    </source>
</evidence>
<reference evidence="9" key="1">
    <citation type="journal article" date="2017" name="J. Phycol.">
        <title>Analysis of chloroplast genomes and a supermatrix inform reclassification of the Rhodomelaceae (Rhodophyta).</title>
        <authorList>
            <person name="Diaz-Tapia P."/>
            <person name="Maggs C.A."/>
            <person name="West J.A."/>
            <person name="Verbruggen H."/>
        </authorList>
    </citation>
    <scope>NUCLEOTIDE SEQUENCE</scope>
    <source>
        <strain evidence="9">PD888</strain>
    </source>
</reference>
<evidence type="ECO:0000259" key="8">
    <source>
        <dbReference type="Pfam" id="PF05140"/>
    </source>
</evidence>
<evidence type="ECO:0000256" key="7">
    <source>
        <dbReference type="SAM" id="Phobius"/>
    </source>
</evidence>
<evidence type="ECO:0000256" key="3">
    <source>
        <dbReference type="ARBA" id="ARBA00022748"/>
    </source>
</evidence>
<evidence type="ECO:0000256" key="1">
    <source>
        <dbReference type="ARBA" id="ARBA00004141"/>
    </source>
</evidence>
<comment type="function">
    <text evidence="6">Required during biogenesis of c-type cytochromes (cytochrome c6 and cytochrome f) at the step of heme attachment.</text>
</comment>
<evidence type="ECO:0000256" key="4">
    <source>
        <dbReference type="ARBA" id="ARBA00022989"/>
    </source>
</evidence>
<keyword evidence="4 6" id="KW-1133">Transmembrane helix</keyword>
<accession>A0A1Z1MGB6</accession>
<dbReference type="InterPro" id="IPR023494">
    <property type="entry name" value="Cyt_c_bgen_Ccs1/CcsB/ResB"/>
</dbReference>
<keyword evidence="3 6" id="KW-0201">Cytochrome c-type biogenesis</keyword>
<feature type="transmembrane region" description="Helical" evidence="7">
    <location>
        <begin position="52"/>
        <end position="72"/>
    </location>
</feature>
<protein>
    <recommendedName>
        <fullName evidence="6">Cytochrome c biogenesis protein Ccs1</fullName>
    </recommendedName>
</protein>